<dbReference type="Gene3D" id="3.30.420.10">
    <property type="entry name" value="Ribonuclease H-like superfamily/Ribonuclease H"/>
    <property type="match status" value="1"/>
</dbReference>
<dbReference type="AlphaFoldDB" id="A0A0C9V2M6"/>
<name>A0A0C9V2M6_SPHS4</name>
<feature type="non-terminal residue" evidence="2">
    <location>
        <position position="168"/>
    </location>
</feature>
<reference evidence="2 3" key="1">
    <citation type="submission" date="2014-06" db="EMBL/GenBank/DDBJ databases">
        <title>Evolutionary Origins and Diversification of the Mycorrhizal Mutualists.</title>
        <authorList>
            <consortium name="DOE Joint Genome Institute"/>
            <consortium name="Mycorrhizal Genomics Consortium"/>
            <person name="Kohler A."/>
            <person name="Kuo A."/>
            <person name="Nagy L.G."/>
            <person name="Floudas D."/>
            <person name="Copeland A."/>
            <person name="Barry K.W."/>
            <person name="Cichocki N."/>
            <person name="Veneault-Fourrey C."/>
            <person name="LaButti K."/>
            <person name="Lindquist E.A."/>
            <person name="Lipzen A."/>
            <person name="Lundell T."/>
            <person name="Morin E."/>
            <person name="Murat C."/>
            <person name="Riley R."/>
            <person name="Ohm R."/>
            <person name="Sun H."/>
            <person name="Tunlid A."/>
            <person name="Henrissat B."/>
            <person name="Grigoriev I.V."/>
            <person name="Hibbett D.S."/>
            <person name="Martin F."/>
        </authorList>
    </citation>
    <scope>NUCLEOTIDE SEQUENCE [LARGE SCALE GENOMIC DNA]</scope>
    <source>
        <strain evidence="2 3">SS14</strain>
    </source>
</reference>
<feature type="domain" description="DDE-1" evidence="1">
    <location>
        <begin position="4"/>
        <end position="105"/>
    </location>
</feature>
<evidence type="ECO:0000259" key="1">
    <source>
        <dbReference type="Pfam" id="PF03184"/>
    </source>
</evidence>
<protein>
    <recommendedName>
        <fullName evidence="1">DDE-1 domain-containing protein</fullName>
    </recommendedName>
</protein>
<dbReference type="HOGENOM" id="CLU_013929_2_4_1"/>
<dbReference type="Pfam" id="PF03184">
    <property type="entry name" value="DDE_1"/>
    <property type="match status" value="1"/>
</dbReference>
<dbReference type="OrthoDB" id="3064354at2759"/>
<evidence type="ECO:0000313" key="2">
    <source>
        <dbReference type="EMBL" id="KIJ31786.1"/>
    </source>
</evidence>
<dbReference type="InterPro" id="IPR036397">
    <property type="entry name" value="RNaseH_sf"/>
</dbReference>
<dbReference type="EMBL" id="KN837237">
    <property type="protein sequence ID" value="KIJ31786.1"/>
    <property type="molecule type" value="Genomic_DNA"/>
</dbReference>
<gene>
    <name evidence="2" type="ORF">M422DRAFT_122163</name>
</gene>
<proteinExistence type="predicted"/>
<dbReference type="GO" id="GO:0003676">
    <property type="term" value="F:nucleic acid binding"/>
    <property type="evidence" value="ECO:0007669"/>
    <property type="project" value="InterPro"/>
</dbReference>
<keyword evidence="3" id="KW-1185">Reference proteome</keyword>
<dbReference type="InterPro" id="IPR004875">
    <property type="entry name" value="DDE_SF_endonuclease_dom"/>
</dbReference>
<accession>A0A0C9V2M6</accession>
<feature type="non-terminal residue" evidence="2">
    <location>
        <position position="1"/>
    </location>
</feature>
<sequence>LSHFSFAQTANGWTDNDVCHQWFEKTFVPWSRSRNISGQPILWVCDGHGSHETTEMEKIAYDNNIIMLCLPPHVTHMMQPLDVGVFGPFQKAWVKHCEDSAIEGDPVTQFNIVHRYMKIRAKYVTKATVTAAFKHSGIWPINRDVFTKEDFAPSLNFSTEPSMPSSFP</sequence>
<organism evidence="2 3">
    <name type="scientific">Sphaerobolus stellatus (strain SS14)</name>
    <dbReference type="NCBI Taxonomy" id="990650"/>
    <lineage>
        <taxon>Eukaryota</taxon>
        <taxon>Fungi</taxon>
        <taxon>Dikarya</taxon>
        <taxon>Basidiomycota</taxon>
        <taxon>Agaricomycotina</taxon>
        <taxon>Agaricomycetes</taxon>
        <taxon>Phallomycetidae</taxon>
        <taxon>Geastrales</taxon>
        <taxon>Sphaerobolaceae</taxon>
        <taxon>Sphaerobolus</taxon>
    </lineage>
</organism>
<evidence type="ECO:0000313" key="3">
    <source>
        <dbReference type="Proteomes" id="UP000054279"/>
    </source>
</evidence>
<dbReference type="Proteomes" id="UP000054279">
    <property type="component" value="Unassembled WGS sequence"/>
</dbReference>